<accession>A0A3S1IIQ5</accession>
<name>A0A3S1IIQ5_ANAVA</name>
<evidence type="ECO:0000313" key="2">
    <source>
        <dbReference type="Proteomes" id="UP000276103"/>
    </source>
</evidence>
<evidence type="ECO:0008006" key="3">
    <source>
        <dbReference type="Google" id="ProtNLM"/>
    </source>
</evidence>
<gene>
    <name evidence="1" type="ORF">DSM107003_18000</name>
</gene>
<proteinExistence type="predicted"/>
<dbReference type="OrthoDB" id="511752at2"/>
<dbReference type="EMBL" id="RSCM01000004">
    <property type="protein sequence ID" value="RUS97925.1"/>
    <property type="molecule type" value="Genomic_DNA"/>
</dbReference>
<dbReference type="Pfam" id="PF05258">
    <property type="entry name" value="DciA"/>
    <property type="match status" value="1"/>
</dbReference>
<dbReference type="InterPro" id="IPR007922">
    <property type="entry name" value="DciA-like"/>
</dbReference>
<dbReference type="RefSeq" id="WP_127053611.1">
    <property type="nucleotide sequence ID" value="NZ_RSCM01000004.1"/>
</dbReference>
<dbReference type="AlphaFoldDB" id="A0A3S1IIQ5"/>
<comment type="caution">
    <text evidence="1">The sequence shown here is derived from an EMBL/GenBank/DDBJ whole genome shotgun (WGS) entry which is preliminary data.</text>
</comment>
<keyword evidence="2" id="KW-1185">Reference proteome</keyword>
<dbReference type="PANTHER" id="PTHR36456:SF1">
    <property type="entry name" value="UPF0232 PROTEIN SCO3875"/>
    <property type="match status" value="1"/>
</dbReference>
<protein>
    <recommendedName>
        <fullName evidence="3">RNA-binding protein</fullName>
    </recommendedName>
</protein>
<dbReference type="PANTHER" id="PTHR36456">
    <property type="entry name" value="UPF0232 PROTEIN SCO3875"/>
    <property type="match status" value="1"/>
</dbReference>
<dbReference type="Proteomes" id="UP000276103">
    <property type="component" value="Unassembled WGS sequence"/>
</dbReference>
<organism evidence="1 2">
    <name type="scientific">Trichormus variabilis SAG 1403-4b</name>
    <dbReference type="NCBI Taxonomy" id="447716"/>
    <lineage>
        <taxon>Bacteria</taxon>
        <taxon>Bacillati</taxon>
        <taxon>Cyanobacteriota</taxon>
        <taxon>Cyanophyceae</taxon>
        <taxon>Nostocales</taxon>
        <taxon>Nostocaceae</taxon>
        <taxon>Trichormus</taxon>
    </lineage>
</organism>
<evidence type="ECO:0000313" key="1">
    <source>
        <dbReference type="EMBL" id="RUS97925.1"/>
    </source>
</evidence>
<sequence length="183" mass="20365">MSLKSVNSILGILEQEAKWQQQPFQLLLKCWGEVVGTVVAAQTRPLSIQRDVLWVATASAAWAQNLTFGRKTILLKLNQKLSTPLIDIRFSTAEWKISPITPKPQTVTPQEHPSYLGTRIGDFEVKPAVNNASAAFEDWARVRQERSLDLPLCPHCQCPTPPGELQRWGVCSPCAAKQSSNTF</sequence>
<reference evidence="1 2" key="1">
    <citation type="journal article" date="2019" name="Genome Biol. Evol.">
        <title>Day and night: Metabolic profiles and evolutionary relationships of six axenic non-marine cyanobacteria.</title>
        <authorList>
            <person name="Will S.E."/>
            <person name="Henke P."/>
            <person name="Boedeker C."/>
            <person name="Huang S."/>
            <person name="Brinkmann H."/>
            <person name="Rohde M."/>
            <person name="Jarek M."/>
            <person name="Friedl T."/>
            <person name="Seufert S."/>
            <person name="Schumacher M."/>
            <person name="Overmann J."/>
            <person name="Neumann-Schaal M."/>
            <person name="Petersen J."/>
        </authorList>
    </citation>
    <scope>NUCLEOTIDE SEQUENCE [LARGE SCALE GENOMIC DNA]</scope>
    <source>
        <strain evidence="1 2">SAG 1403-4b</strain>
    </source>
</reference>